<sequence length="237" mass="26313">MATTAGDQINAALRLIGQLAESEVPTAAASQDALAALNQMIDSWNTERLSVFTTMEQVFLWQPGRISQTLGPSGDFVGERPILMDDATYFVDPSNGISFGIKLINQQQYDGIAVKTVTSTYPQVMWINTNYPNIDMHLYPVPTKVLEWHFISVDPLTTPANLSTTLAFPPGYLRAFKYNLACEIAAEFGVEPPPTVQRIAMTSKRNLKRINNPDDVMSIPYSIVGTRQRFNIFAGNY</sequence>
<name>A0A6J5LH37_9CAUD</name>
<dbReference type="InterPro" id="IPR038258">
    <property type="entry name" value="Gp4_sf"/>
</dbReference>
<gene>
    <name evidence="1" type="ORF">UFOVP266_3</name>
</gene>
<organism evidence="1">
    <name type="scientific">uncultured Caudovirales phage</name>
    <dbReference type="NCBI Taxonomy" id="2100421"/>
    <lineage>
        <taxon>Viruses</taxon>
        <taxon>Duplodnaviria</taxon>
        <taxon>Heunggongvirae</taxon>
        <taxon>Uroviricota</taxon>
        <taxon>Caudoviricetes</taxon>
        <taxon>Peduoviridae</taxon>
        <taxon>Maltschvirus</taxon>
        <taxon>Maltschvirus maltsch</taxon>
    </lineage>
</organism>
<proteinExistence type="predicted"/>
<dbReference type="EMBL" id="LR796280">
    <property type="protein sequence ID" value="CAB4133988.1"/>
    <property type="molecule type" value="Genomic_DNA"/>
</dbReference>
<accession>A0A6J5LH37</accession>
<reference evidence="1" key="1">
    <citation type="submission" date="2020-04" db="EMBL/GenBank/DDBJ databases">
        <authorList>
            <person name="Chiriac C."/>
            <person name="Salcher M."/>
            <person name="Ghai R."/>
            <person name="Kavagutti S V."/>
        </authorList>
    </citation>
    <scope>NUCLEOTIDE SEQUENCE</scope>
</reference>
<protein>
    <recommendedName>
        <fullName evidence="2">Tail tubular protein A</fullName>
    </recommendedName>
</protein>
<evidence type="ECO:0000313" key="1">
    <source>
        <dbReference type="EMBL" id="CAB4133988.1"/>
    </source>
</evidence>
<evidence type="ECO:0008006" key="2">
    <source>
        <dbReference type="Google" id="ProtNLM"/>
    </source>
</evidence>
<dbReference type="Gene3D" id="1.10.3230.20">
    <property type="entry name" value="P22 tail accessory factor (Gp4)"/>
    <property type="match status" value="2"/>
</dbReference>